<feature type="compositionally biased region" description="Low complexity" evidence="1">
    <location>
        <begin position="112"/>
        <end position="123"/>
    </location>
</feature>
<evidence type="ECO:0000256" key="1">
    <source>
        <dbReference type="SAM" id="MobiDB-lite"/>
    </source>
</evidence>
<feature type="compositionally biased region" description="Low complexity" evidence="1">
    <location>
        <begin position="1011"/>
        <end position="1022"/>
    </location>
</feature>
<keyword evidence="3" id="KW-1185">Reference proteome</keyword>
<feature type="region of interest" description="Disordered" evidence="1">
    <location>
        <begin position="107"/>
        <end position="132"/>
    </location>
</feature>
<feature type="region of interest" description="Disordered" evidence="1">
    <location>
        <begin position="713"/>
        <end position="744"/>
    </location>
</feature>
<dbReference type="Proteomes" id="UP001166784">
    <property type="component" value="Unassembled WGS sequence"/>
</dbReference>
<feature type="region of interest" description="Disordered" evidence="1">
    <location>
        <begin position="530"/>
        <end position="550"/>
    </location>
</feature>
<keyword evidence="2" id="KW-0645">Protease</keyword>
<proteinExistence type="predicted"/>
<keyword evidence="2" id="KW-0378">Hydrolase</keyword>
<name>A0ABS9T345_9ACTN</name>
<reference evidence="2" key="2">
    <citation type="journal article" date="2023" name="Int. J. Syst. Evol. Microbiol.">
        <title>Streptomyces marispadix sp. nov., isolated from marine beach sediment of the Northern Coast of Portugal.</title>
        <authorList>
            <person name="dos Santos J.D.N."/>
            <person name="Vitorino I.R."/>
            <person name="Kallscheuer N."/>
            <person name="Srivastava A."/>
            <person name="Krautwurst S."/>
            <person name="Marz M."/>
            <person name="Jogler C."/>
            <person name="Lobo Da Cunha A."/>
            <person name="Catita J."/>
            <person name="Goncalves H."/>
            <person name="Gonzalez I."/>
            <person name="Reyes F."/>
            <person name="Lage O.M."/>
        </authorList>
    </citation>
    <scope>NUCLEOTIDE SEQUENCE</scope>
    <source>
        <strain evidence="2">M600PL45_2</strain>
    </source>
</reference>
<dbReference type="InterPro" id="IPR009003">
    <property type="entry name" value="Peptidase_S1_PA"/>
</dbReference>
<feature type="compositionally biased region" description="Polar residues" evidence="1">
    <location>
        <begin position="352"/>
        <end position="363"/>
    </location>
</feature>
<feature type="compositionally biased region" description="Low complexity" evidence="1">
    <location>
        <begin position="1332"/>
        <end position="1341"/>
    </location>
</feature>
<dbReference type="RefSeq" id="WP_241061813.1">
    <property type="nucleotide sequence ID" value="NZ_JAKWJU010000002.1"/>
</dbReference>
<gene>
    <name evidence="2" type="ORF">MMA15_21880</name>
</gene>
<comment type="caution">
    <text evidence="2">The sequence shown here is derived from an EMBL/GenBank/DDBJ whole genome shotgun (WGS) entry which is preliminary data.</text>
</comment>
<dbReference type="SUPFAM" id="SSF50494">
    <property type="entry name" value="Trypsin-like serine proteases"/>
    <property type="match status" value="1"/>
</dbReference>
<evidence type="ECO:0000313" key="2">
    <source>
        <dbReference type="EMBL" id="MCH6162941.1"/>
    </source>
</evidence>
<evidence type="ECO:0000313" key="3">
    <source>
        <dbReference type="Proteomes" id="UP001166784"/>
    </source>
</evidence>
<feature type="region of interest" description="Disordered" evidence="1">
    <location>
        <begin position="350"/>
        <end position="390"/>
    </location>
</feature>
<dbReference type="Gene3D" id="2.40.10.120">
    <property type="match status" value="1"/>
</dbReference>
<dbReference type="InterPro" id="IPR027417">
    <property type="entry name" value="P-loop_NTPase"/>
</dbReference>
<accession>A0ABS9T345</accession>
<organism evidence="2 3">
    <name type="scientific">Streptomyces marispadix</name>
    <dbReference type="NCBI Taxonomy" id="2922868"/>
    <lineage>
        <taxon>Bacteria</taxon>
        <taxon>Bacillati</taxon>
        <taxon>Actinomycetota</taxon>
        <taxon>Actinomycetes</taxon>
        <taxon>Kitasatosporales</taxon>
        <taxon>Streptomycetaceae</taxon>
        <taxon>Streptomyces</taxon>
    </lineage>
</organism>
<dbReference type="SUPFAM" id="SSF52540">
    <property type="entry name" value="P-loop containing nucleoside triphosphate hydrolases"/>
    <property type="match status" value="1"/>
</dbReference>
<protein>
    <submittedName>
        <fullName evidence="2">Serine protease</fullName>
    </submittedName>
</protein>
<reference evidence="2" key="1">
    <citation type="submission" date="2022-03" db="EMBL/GenBank/DDBJ databases">
        <authorList>
            <person name="Santos J.D.N."/>
            <person name="Kallscheuer N."/>
            <person name="Jogler C."/>
            <person name="Lage O.M."/>
        </authorList>
    </citation>
    <scope>NUCLEOTIDE SEQUENCE</scope>
    <source>
        <strain evidence="2">M600PL45_2</strain>
    </source>
</reference>
<dbReference type="GO" id="GO:0008233">
    <property type="term" value="F:peptidase activity"/>
    <property type="evidence" value="ECO:0007669"/>
    <property type="project" value="UniProtKB-KW"/>
</dbReference>
<dbReference type="EMBL" id="JAKWJU010000002">
    <property type="protein sequence ID" value="MCH6162941.1"/>
    <property type="molecule type" value="Genomic_DNA"/>
</dbReference>
<feature type="compositionally biased region" description="Low complexity" evidence="1">
    <location>
        <begin position="1285"/>
        <end position="1324"/>
    </location>
</feature>
<feature type="region of interest" description="Disordered" evidence="1">
    <location>
        <begin position="1270"/>
        <end position="1341"/>
    </location>
</feature>
<sequence>MTGTVPAEQALVRICDPAGRPRGTGFVADGRGTVITSHEAVDGLDRLVVYAREAGGLRVESGWVTPLPEWDLALIRTDGLGVAPLLIGSDRAGAAAPTPVQILTLRGESEDQSGGRSQGESQGVAGSGSRADATLTGTATAVTYTSAARRHELDGGALELSLTTTAAARRFLLDRTATGSPVLDPRTGAVLGVVGTALHVQGGRSLPDRRGAGFAVPLRRAGLWDLDGQLADTLAHNAATVPGFGPDLNLAGALRLTAATVRPAAARAQATAACHVERPEVTGALREFGESGASVTALVGRPGTGRTTCLAEFAAIRADGARPAPTVWLRGAQLRAGDGSVREALGRALRQASRQMSKQVSKQDVSDQGGPDSAVVESGAPSADGPDDSPCADVVSRLAREARRPLLVLLDAPEEMPPALCRDLRRWTAGTAGWLSASGARLIVACGPEQWERLGPLFPAGMLYDGRGGALTPDAETDGPPPCVRLCDLPAAAAADARGLYGLGTSDLAAPDAAHPLAMRMLAEIHADQHADRMRGDAAPSGPAGRVAPQPRHLSRDAVFSAYLDLVALRVARRLDCTATPVRMRRLAARTAGALHEAARRSLGPARGVLSRAAFEEVFPWEGGWAQSVLADGVLEAAGGEVRFADEEFGEWMQGRHLDVDAALSALVHEPDERGGGALVPRERIGPVVHALVLCGALEGAGALERRLRPLADMITSTRPDKRPGTPSGTGTDDPGRGPGPGSEARWWARRLLRDTLLRVPDARPHYGLLRGLAEHFGAQPPGAAAEFGPSFWRRLALPIAQRTGLLRLLLPADAPPGAGGAGPDGRYLDVVGELLTEEPETVLPLLCGWFTDRRPLTGLREAEPCGGPHGRGDADAEAPRATVASAAQALLYAHRRQAGDMLLDLLTDACHPRADELLDDLAQEEPSALCRAVDRWANHAASLRRTAAAEYGPLMVRQTRSDTDRRHLERAAHALLRVPGSTATHGPSAMAMLLRLRQQAPELRPDAQGPSSASSAAARPAADTRQPEGSRLPEGSRPPEGTAEGDRELGTALGLLAATGAVELADALTDEIEHRPERALAAFRSWLCAQPGGGARHLTAVLAAVRIPRLAVSAAEVVREYAELRPETAGDALAAFVRGRIARRPRQCCPALQSLTDALLCTPYAPLRAALARALGALGGPVAEELLSVLLVGERDPGVLDAALEAVARRGEGESDADGPGAHAARTGQTARIVRQLGLLMARTPEEAARFERRVAELSREVPGFARALRSGPEGFGSGGGDGSHSAARESGAAAVAPHTSAAPSASLAAGARTGAAGAAAPGAPSPGGPARPRVPCVSR</sequence>
<dbReference type="GO" id="GO:0006508">
    <property type="term" value="P:proteolysis"/>
    <property type="evidence" value="ECO:0007669"/>
    <property type="project" value="UniProtKB-KW"/>
</dbReference>
<feature type="region of interest" description="Disordered" evidence="1">
    <location>
        <begin position="1004"/>
        <end position="1047"/>
    </location>
</feature>
<feature type="compositionally biased region" description="Gly residues" evidence="1">
    <location>
        <begin position="1275"/>
        <end position="1284"/>
    </location>
</feature>